<dbReference type="EMBL" id="BBMT01000003">
    <property type="protein sequence ID" value="GAL33665.1"/>
    <property type="molecule type" value="Genomic_DNA"/>
</dbReference>
<name>A0A090T0X2_9VIBR</name>
<proteinExistence type="predicted"/>
<comment type="caution">
    <text evidence="2">The sequence shown here is derived from an EMBL/GenBank/DDBJ whole genome shotgun (WGS) entry which is preliminary data.</text>
</comment>
<protein>
    <recommendedName>
        <fullName evidence="1">Contractile injection system tube protein N-terminal domain-containing protein</fullName>
    </recommendedName>
</protein>
<dbReference type="InterPro" id="IPR045361">
    <property type="entry name" value="CIS_tube_prot_N"/>
</dbReference>
<feature type="domain" description="Contractile injection system tube protein N-terminal" evidence="1">
    <location>
        <begin position="3"/>
        <end position="157"/>
    </location>
</feature>
<dbReference type="Proteomes" id="UP000029224">
    <property type="component" value="Unassembled WGS sequence"/>
</dbReference>
<evidence type="ECO:0000313" key="2">
    <source>
        <dbReference type="EMBL" id="GAL33665.1"/>
    </source>
</evidence>
<accession>A0A090T0X2</accession>
<sequence length="241" mass="26802">MVDKLKIVSMPSSGSSQTFTAMLNPNSIKHDFGIGYTDDPCKHQQSQGDIAPTVQFQGYQSEKLDFEIMIDATGVVEYTGGESVQDQLNQLKSVAYAYNGKQHEPNPVKITWGSTLSFRGRLTSMAVSYVLFDSSGVPLRATVTMNFTQFLTEQEKEALAKNRPLTSPTTLFSKRETHCQAFATKFTMIAPTTRRSLHTINCRVYEAYVLVPNSTFHHLVNGGIVWLNLLPSLTPTSLRLP</sequence>
<reference evidence="2 3" key="1">
    <citation type="submission" date="2014-09" db="EMBL/GenBank/DDBJ databases">
        <title>Vibrio maritimus JCM 19240. (C210) whole genome shotgun sequence.</title>
        <authorList>
            <person name="Sawabe T."/>
            <person name="Meirelles P."/>
            <person name="Nakanishi M."/>
            <person name="Sayaka M."/>
            <person name="Hattori M."/>
            <person name="Ohkuma M."/>
        </authorList>
    </citation>
    <scope>NUCLEOTIDE SEQUENCE [LARGE SCALE GENOMIC DNA]</scope>
    <source>
        <strain evidence="2 3">JCM 19240</strain>
    </source>
</reference>
<gene>
    <name evidence="2" type="ORF">JCM19240_2361</name>
</gene>
<evidence type="ECO:0000259" key="1">
    <source>
        <dbReference type="Pfam" id="PF19266"/>
    </source>
</evidence>
<keyword evidence="3" id="KW-1185">Reference proteome</keyword>
<evidence type="ECO:0000313" key="3">
    <source>
        <dbReference type="Proteomes" id="UP000029224"/>
    </source>
</evidence>
<dbReference type="AlphaFoldDB" id="A0A090T0X2"/>
<reference evidence="2 3" key="2">
    <citation type="submission" date="2014-09" db="EMBL/GenBank/DDBJ databases">
        <authorList>
            <consortium name="NBRP consortium"/>
            <person name="Sawabe T."/>
            <person name="Meirelles P."/>
            <person name="Nakanishi M."/>
            <person name="Sayaka M."/>
            <person name="Hattori M."/>
            <person name="Ohkuma M."/>
        </authorList>
    </citation>
    <scope>NUCLEOTIDE SEQUENCE [LARGE SCALE GENOMIC DNA]</scope>
    <source>
        <strain evidence="2 3">JCM 19240</strain>
    </source>
</reference>
<organism evidence="2 3">
    <name type="scientific">Vibrio maritimus</name>
    <dbReference type="NCBI Taxonomy" id="990268"/>
    <lineage>
        <taxon>Bacteria</taxon>
        <taxon>Pseudomonadati</taxon>
        <taxon>Pseudomonadota</taxon>
        <taxon>Gammaproteobacteria</taxon>
        <taxon>Vibrionales</taxon>
        <taxon>Vibrionaceae</taxon>
        <taxon>Vibrio</taxon>
    </lineage>
</organism>
<dbReference type="Pfam" id="PF19266">
    <property type="entry name" value="CIS_tube"/>
    <property type="match status" value="1"/>
</dbReference>